<dbReference type="EMBL" id="JAIWQS010000002">
    <property type="protein sequence ID" value="KAJ8773369.1"/>
    <property type="molecule type" value="Genomic_DNA"/>
</dbReference>
<keyword evidence="3" id="KW-1185">Reference proteome</keyword>
<dbReference type="AlphaFoldDB" id="A0AAV8U5I6"/>
<sequence>MIGHTDVACPKRPPNSTASLPPRDCDDRVMNGQKNAGATTDGNTTAPTSNGYRLWTLMQNRPQRSSQPRQTQMGWQKILKAREQMVEEWVQHMEGIEAQEARLGIEEGTGQHPNDPPDISLESAETEAMPTQLPEQTLDSH</sequence>
<comment type="caution">
    <text evidence="2">The sequence shown here is derived from an EMBL/GenBank/DDBJ whole genome shotgun (WGS) entry which is preliminary data.</text>
</comment>
<evidence type="ECO:0000256" key="1">
    <source>
        <dbReference type="SAM" id="MobiDB-lite"/>
    </source>
</evidence>
<evidence type="ECO:0000313" key="3">
    <source>
        <dbReference type="Proteomes" id="UP001159364"/>
    </source>
</evidence>
<proteinExistence type="predicted"/>
<feature type="region of interest" description="Disordered" evidence="1">
    <location>
        <begin position="100"/>
        <end position="141"/>
    </location>
</feature>
<gene>
    <name evidence="2" type="ORF">K2173_028546</name>
</gene>
<feature type="compositionally biased region" description="Low complexity" evidence="1">
    <location>
        <begin position="35"/>
        <end position="50"/>
    </location>
</feature>
<reference evidence="2 3" key="1">
    <citation type="submission" date="2021-09" db="EMBL/GenBank/DDBJ databases">
        <title>Genomic insights and catalytic innovation underlie evolution of tropane alkaloids biosynthesis.</title>
        <authorList>
            <person name="Wang Y.-J."/>
            <person name="Tian T."/>
            <person name="Huang J.-P."/>
            <person name="Huang S.-X."/>
        </authorList>
    </citation>
    <scope>NUCLEOTIDE SEQUENCE [LARGE SCALE GENOMIC DNA]</scope>
    <source>
        <strain evidence="2">KIB-2018</strain>
        <tissue evidence="2">Leaf</tissue>
    </source>
</reference>
<protein>
    <submittedName>
        <fullName evidence="2">Uncharacterized protein</fullName>
    </submittedName>
</protein>
<evidence type="ECO:0000313" key="2">
    <source>
        <dbReference type="EMBL" id="KAJ8773369.1"/>
    </source>
</evidence>
<accession>A0AAV8U5I6</accession>
<name>A0AAV8U5I6_9ROSI</name>
<dbReference type="Proteomes" id="UP001159364">
    <property type="component" value="Linkage Group LG02"/>
</dbReference>
<feature type="region of interest" description="Disordered" evidence="1">
    <location>
        <begin position="1"/>
        <end position="50"/>
    </location>
</feature>
<organism evidence="2 3">
    <name type="scientific">Erythroxylum novogranatense</name>
    <dbReference type="NCBI Taxonomy" id="1862640"/>
    <lineage>
        <taxon>Eukaryota</taxon>
        <taxon>Viridiplantae</taxon>
        <taxon>Streptophyta</taxon>
        <taxon>Embryophyta</taxon>
        <taxon>Tracheophyta</taxon>
        <taxon>Spermatophyta</taxon>
        <taxon>Magnoliopsida</taxon>
        <taxon>eudicotyledons</taxon>
        <taxon>Gunneridae</taxon>
        <taxon>Pentapetalae</taxon>
        <taxon>rosids</taxon>
        <taxon>fabids</taxon>
        <taxon>Malpighiales</taxon>
        <taxon>Erythroxylaceae</taxon>
        <taxon>Erythroxylum</taxon>
    </lineage>
</organism>